<dbReference type="GO" id="GO:0005886">
    <property type="term" value="C:plasma membrane"/>
    <property type="evidence" value="ECO:0007669"/>
    <property type="project" value="TreeGrafter"/>
</dbReference>
<dbReference type="Pfam" id="PF07714">
    <property type="entry name" value="PK_Tyr_Ser-Thr"/>
    <property type="match status" value="1"/>
</dbReference>
<keyword evidence="5" id="KW-1185">Reference proteome</keyword>
<feature type="domain" description="Protein kinase" evidence="3">
    <location>
        <begin position="187"/>
        <end position="366"/>
    </location>
</feature>
<name>A0A1W0A0E4_9STRA</name>
<sequence length="366" mass="41525">MPSDSEVKWLKYIYEPNEKSANMDMNALIKFFLAITSSTKSSSLELQTCIAFAYTLAKLMALNADLKLKDTQTYGRIIQPVIDKVKSLNTGFVKFVPEWFVCLIEKCAYGEILSATQITKVYEENKADLNVYYCKSHHGIPVIITNYVECNNLKQIKAIATTTKNPQMIPQRSNINVGFLEGQKLKQQTDNFIAKTKYAVITREKYEEKSVIAYRFIKSKHAVITDMPFIGNYIHLRQSLQSEYINPMQGVIIDQDIDGNEKIKADSHLIMQDNTAASLFEYLNDINQYQKYSSWIKNLRIARDIAAGLKYLHDNGIVHKMLSPFTILTTSNLRVKLSCFGLEDVDSTAKDSGVVAPEVIESGLYS</sequence>
<dbReference type="SUPFAM" id="SSF56112">
    <property type="entry name" value="Protein kinase-like (PK-like)"/>
    <property type="match status" value="1"/>
</dbReference>
<dbReference type="Proteomes" id="UP000243217">
    <property type="component" value="Unassembled WGS sequence"/>
</dbReference>
<dbReference type="GO" id="GO:0004672">
    <property type="term" value="F:protein kinase activity"/>
    <property type="evidence" value="ECO:0007669"/>
    <property type="project" value="InterPro"/>
</dbReference>
<keyword evidence="2" id="KW-0067">ATP-binding</keyword>
<dbReference type="AlphaFoldDB" id="A0A1W0A0E4"/>
<dbReference type="PROSITE" id="PS50011">
    <property type="entry name" value="PROTEIN_KINASE_DOM"/>
    <property type="match status" value="1"/>
</dbReference>
<accession>A0A1W0A0E4</accession>
<dbReference type="InterPro" id="IPR011009">
    <property type="entry name" value="Kinase-like_dom_sf"/>
</dbReference>
<gene>
    <name evidence="4" type="ORF">THRCLA_21082</name>
</gene>
<dbReference type="EMBL" id="JNBS01000788">
    <property type="protein sequence ID" value="OQS03736.1"/>
    <property type="molecule type" value="Genomic_DNA"/>
</dbReference>
<dbReference type="Gene3D" id="1.10.510.10">
    <property type="entry name" value="Transferase(Phosphotransferase) domain 1"/>
    <property type="match status" value="1"/>
</dbReference>
<dbReference type="OrthoDB" id="539158at2759"/>
<evidence type="ECO:0000256" key="2">
    <source>
        <dbReference type="ARBA" id="ARBA00022840"/>
    </source>
</evidence>
<comment type="caution">
    <text evidence="4">The sequence shown here is derived from an EMBL/GenBank/DDBJ whole genome shotgun (WGS) entry which is preliminary data.</text>
</comment>
<dbReference type="InterPro" id="IPR000719">
    <property type="entry name" value="Prot_kinase_dom"/>
</dbReference>
<evidence type="ECO:0000256" key="1">
    <source>
        <dbReference type="ARBA" id="ARBA00022741"/>
    </source>
</evidence>
<dbReference type="GO" id="GO:0005524">
    <property type="term" value="F:ATP binding"/>
    <property type="evidence" value="ECO:0007669"/>
    <property type="project" value="UniProtKB-KW"/>
</dbReference>
<organism evidence="4 5">
    <name type="scientific">Thraustotheca clavata</name>
    <dbReference type="NCBI Taxonomy" id="74557"/>
    <lineage>
        <taxon>Eukaryota</taxon>
        <taxon>Sar</taxon>
        <taxon>Stramenopiles</taxon>
        <taxon>Oomycota</taxon>
        <taxon>Saprolegniomycetes</taxon>
        <taxon>Saprolegniales</taxon>
        <taxon>Achlyaceae</taxon>
        <taxon>Thraustotheca</taxon>
    </lineage>
</organism>
<proteinExistence type="predicted"/>
<protein>
    <recommendedName>
        <fullName evidence="3">Protein kinase domain-containing protein</fullName>
    </recommendedName>
</protein>
<evidence type="ECO:0000313" key="4">
    <source>
        <dbReference type="EMBL" id="OQS03736.1"/>
    </source>
</evidence>
<dbReference type="PANTHER" id="PTHR27001">
    <property type="entry name" value="OS01G0253100 PROTEIN"/>
    <property type="match status" value="1"/>
</dbReference>
<dbReference type="PANTHER" id="PTHR27001:SF931">
    <property type="entry name" value="OS11G0664100 PROTEIN"/>
    <property type="match status" value="1"/>
</dbReference>
<evidence type="ECO:0000259" key="3">
    <source>
        <dbReference type="PROSITE" id="PS50011"/>
    </source>
</evidence>
<evidence type="ECO:0000313" key="5">
    <source>
        <dbReference type="Proteomes" id="UP000243217"/>
    </source>
</evidence>
<dbReference type="InterPro" id="IPR001245">
    <property type="entry name" value="Ser-Thr/Tyr_kinase_cat_dom"/>
</dbReference>
<keyword evidence="1" id="KW-0547">Nucleotide-binding</keyword>
<reference evidence="4 5" key="1">
    <citation type="journal article" date="2014" name="Genome Biol. Evol.">
        <title>The secreted proteins of Achlya hypogyna and Thraustotheca clavata identify the ancestral oomycete secretome and reveal gene acquisitions by horizontal gene transfer.</title>
        <authorList>
            <person name="Misner I."/>
            <person name="Blouin N."/>
            <person name="Leonard G."/>
            <person name="Richards T.A."/>
            <person name="Lane C.E."/>
        </authorList>
    </citation>
    <scope>NUCLEOTIDE SEQUENCE [LARGE SCALE GENOMIC DNA]</scope>
    <source>
        <strain evidence="4 5">ATCC 34112</strain>
    </source>
</reference>